<name>A0A6P2GF61_9BURK</name>
<evidence type="ECO:0000313" key="2">
    <source>
        <dbReference type="EMBL" id="VVU51751.1"/>
    </source>
</evidence>
<dbReference type="Pfam" id="PF26636">
    <property type="entry name" value="DUF8209"/>
    <property type="match status" value="1"/>
</dbReference>
<dbReference type="AlphaFoldDB" id="A0A6P2GF61"/>
<dbReference type="InterPro" id="IPR058522">
    <property type="entry name" value="DUF8209"/>
</dbReference>
<dbReference type="Proteomes" id="UP000755577">
    <property type="component" value="Unassembled WGS sequence"/>
</dbReference>
<keyword evidence="4" id="KW-1185">Reference proteome</keyword>
<reference evidence="1 4" key="2">
    <citation type="submission" date="2021-02" db="EMBL/GenBank/DDBJ databases">
        <title>Draft genome of the type strains Burkholderia anthina DSM16086.</title>
        <authorList>
            <person name="Hertel R."/>
            <person name="Meissner J."/>
            <person name="Poehlein A."/>
            <person name="Daniel R."/>
            <person name="Commichau F.M."/>
        </authorList>
    </citation>
    <scope>NUCLEOTIDE SEQUENCE [LARGE SCALE GENOMIC DNA]</scope>
    <source>
        <strain evidence="1 4">DSM 16086</strain>
    </source>
</reference>
<evidence type="ECO:0000313" key="4">
    <source>
        <dbReference type="Proteomes" id="UP000755577"/>
    </source>
</evidence>
<proteinExistence type="predicted"/>
<sequence length="76" mass="8225">MSVASLAARKLFPQTLLFRLPMITGVGASDSRIAYTQRLGAWIGQTIPVVGEVFLARDAFLIMRNTATPCRPTTAS</sequence>
<accession>A0A6P2GF61</accession>
<evidence type="ECO:0000313" key="3">
    <source>
        <dbReference type="Proteomes" id="UP000494201"/>
    </source>
</evidence>
<evidence type="ECO:0000313" key="1">
    <source>
        <dbReference type="EMBL" id="MBM2769188.1"/>
    </source>
</evidence>
<gene>
    <name evidence="2" type="ORF">BAN20980_04473</name>
    <name evidence="1" type="ORF">JQK92_22490</name>
</gene>
<reference evidence="2 3" key="1">
    <citation type="submission" date="2019-09" db="EMBL/GenBank/DDBJ databases">
        <authorList>
            <person name="Depoorter E."/>
        </authorList>
    </citation>
    <scope>NUCLEOTIDE SEQUENCE [LARGE SCALE GENOMIC DNA]</scope>
    <source>
        <strain evidence="2">LMG 20980</strain>
    </source>
</reference>
<dbReference type="EMBL" id="CABVLY010000018">
    <property type="protein sequence ID" value="VVU51751.1"/>
    <property type="molecule type" value="Genomic_DNA"/>
</dbReference>
<dbReference type="EMBL" id="JAFCIQ010000017">
    <property type="protein sequence ID" value="MBM2769188.1"/>
    <property type="molecule type" value="Genomic_DNA"/>
</dbReference>
<dbReference type="Proteomes" id="UP000494201">
    <property type="component" value="Unassembled WGS sequence"/>
</dbReference>
<organism evidence="2 3">
    <name type="scientific">Burkholderia anthina</name>
    <dbReference type="NCBI Taxonomy" id="179879"/>
    <lineage>
        <taxon>Bacteria</taxon>
        <taxon>Pseudomonadati</taxon>
        <taxon>Pseudomonadota</taxon>
        <taxon>Betaproteobacteria</taxon>
        <taxon>Burkholderiales</taxon>
        <taxon>Burkholderiaceae</taxon>
        <taxon>Burkholderia</taxon>
        <taxon>Burkholderia cepacia complex</taxon>
    </lineage>
</organism>
<protein>
    <submittedName>
        <fullName evidence="2">Membrane protein</fullName>
    </submittedName>
</protein>